<dbReference type="Proteomes" id="UP000427906">
    <property type="component" value="Chromosome"/>
</dbReference>
<name>A0A5K7YUU1_9BACT</name>
<sequence length="318" mass="35253">MVDYSAYNVDPLKYQREARINLQNAVALRDRRNRVEQDNALRWDEHAARQAQNQIANSQRQQRIDNESTRIEQADALRKIQQYSALFKTASGARSQKEADNIIAAGQKAWGLEVVPQVTIKGGKIESVIELGDGRTLNFSGTKEQFSGYFDAVNANPTILSDQNKASELAARTGLSVSIGKSAQGGYKVGATREIKKGDSVVTQEYDGKNWNEIASGPRFKATGTKPEMTEKEARKGLLDIAKYREKLASTGGMGDILFTMMAKDNPELAESLKGKDKTEINKALDDHQAYLEKYAYPDGKPGAAKRYIFENGRLVPK</sequence>
<organism evidence="1 2">
    <name type="scientific">Desulfosarcina alkanivorans</name>
    <dbReference type="NCBI Taxonomy" id="571177"/>
    <lineage>
        <taxon>Bacteria</taxon>
        <taxon>Pseudomonadati</taxon>
        <taxon>Thermodesulfobacteriota</taxon>
        <taxon>Desulfobacteria</taxon>
        <taxon>Desulfobacterales</taxon>
        <taxon>Desulfosarcinaceae</taxon>
        <taxon>Desulfosarcina</taxon>
    </lineage>
</organism>
<gene>
    <name evidence="1" type="ORF">DSCA_60100</name>
</gene>
<accession>A0A5K7YUU1</accession>
<dbReference type="KEGG" id="dalk:DSCA_60100"/>
<dbReference type="RefSeq" id="WP_155319835.1">
    <property type="nucleotide sequence ID" value="NZ_AP021874.1"/>
</dbReference>
<proteinExistence type="predicted"/>
<reference evidence="1 2" key="1">
    <citation type="submission" date="2019-11" db="EMBL/GenBank/DDBJ databases">
        <title>Comparative genomics of hydrocarbon-degrading Desulfosarcina strains.</title>
        <authorList>
            <person name="Watanabe M."/>
            <person name="Kojima H."/>
            <person name="Fukui M."/>
        </authorList>
    </citation>
    <scope>NUCLEOTIDE SEQUENCE [LARGE SCALE GENOMIC DNA]</scope>
    <source>
        <strain evidence="1 2">PL12</strain>
    </source>
</reference>
<keyword evidence="2" id="KW-1185">Reference proteome</keyword>
<dbReference type="AlphaFoldDB" id="A0A5K7YUU1"/>
<evidence type="ECO:0000313" key="1">
    <source>
        <dbReference type="EMBL" id="BBO72080.1"/>
    </source>
</evidence>
<evidence type="ECO:0000313" key="2">
    <source>
        <dbReference type="Proteomes" id="UP000427906"/>
    </source>
</evidence>
<dbReference type="EMBL" id="AP021874">
    <property type="protein sequence ID" value="BBO72080.1"/>
    <property type="molecule type" value="Genomic_DNA"/>
</dbReference>
<protein>
    <submittedName>
        <fullName evidence="1">Uncharacterized protein</fullName>
    </submittedName>
</protein>